<dbReference type="Gene3D" id="3.15.30.10">
    <property type="entry name" value="putative capsid protein of prophage domain like"/>
    <property type="match status" value="1"/>
</dbReference>
<dbReference type="InterPro" id="IPR005564">
    <property type="entry name" value="Major_capsid_GpE"/>
</dbReference>
<organism evidence="1 2">
    <name type="scientific">Candidatus Merdimorpha stercoravium</name>
    <dbReference type="NCBI Taxonomy" id="2840863"/>
    <lineage>
        <taxon>Bacteria</taxon>
        <taxon>Pseudomonadati</taxon>
        <taxon>Bacteroidota</taxon>
        <taxon>Flavobacteriia</taxon>
        <taxon>Flavobacteriales</taxon>
        <taxon>Candidatus Merdimorpha</taxon>
    </lineage>
</organism>
<accession>A0A9D1KSH1</accession>
<reference evidence="1" key="2">
    <citation type="journal article" date="2021" name="PeerJ">
        <title>Extensive microbial diversity within the chicken gut microbiome revealed by metagenomics and culture.</title>
        <authorList>
            <person name="Gilroy R."/>
            <person name="Ravi A."/>
            <person name="Getino M."/>
            <person name="Pursley I."/>
            <person name="Horton D.L."/>
            <person name="Alikhan N.F."/>
            <person name="Baker D."/>
            <person name="Gharbi K."/>
            <person name="Hall N."/>
            <person name="Watson M."/>
            <person name="Adriaenssens E.M."/>
            <person name="Foster-Nyarko E."/>
            <person name="Jarju S."/>
            <person name="Secka A."/>
            <person name="Antonio M."/>
            <person name="Oren A."/>
            <person name="Chaudhuri R.R."/>
            <person name="La Ragione R."/>
            <person name="Hildebrand F."/>
            <person name="Pallen M.J."/>
        </authorList>
    </citation>
    <scope>NUCLEOTIDE SEQUENCE</scope>
    <source>
        <strain evidence="1">1383</strain>
    </source>
</reference>
<protein>
    <submittedName>
        <fullName evidence="1">Major capsid protein</fullName>
    </submittedName>
</protein>
<gene>
    <name evidence="1" type="ORF">IAC44_02885</name>
</gene>
<dbReference type="Pfam" id="PF03864">
    <property type="entry name" value="Phage_cap_E"/>
    <property type="match status" value="1"/>
</dbReference>
<dbReference type="Gene3D" id="3.30.1930.10">
    <property type="entry name" value="capsid protein of prophage domain"/>
    <property type="match status" value="1"/>
</dbReference>
<reference evidence="1" key="1">
    <citation type="submission" date="2020-10" db="EMBL/GenBank/DDBJ databases">
        <authorList>
            <person name="Gilroy R."/>
        </authorList>
    </citation>
    <scope>NUCLEOTIDE SEQUENCE</scope>
    <source>
        <strain evidence="1">1383</strain>
    </source>
</reference>
<proteinExistence type="predicted"/>
<evidence type="ECO:0000313" key="2">
    <source>
        <dbReference type="Proteomes" id="UP000824161"/>
    </source>
</evidence>
<sequence>MKKTLIKEISENDLQAVVDAYTLDDFYYPSIFPVMFTPTLTWRALSGDYGINVAADVVSYNVAAPKKTRNVIERLTGKIPKIEIVRVKEETDLNEYQHLQYYYSSEEGQRALMNWVYADTDFCFKGVNARLEWLALRALSTGGFVLDSSNNAGTVTETTVDFGVPEEHKLKATTAWNEENAASATPISDIRSVVAKGVGGGMLLKYMFMDLETFYAMMASDEAIDFCSSWVPQVGRLKIPNVDEVNIALKAHRLPEIRLIDTYVTLEGQSGQRTTVNPWERGVVTFVPELACGYTYHGPMADEMVTDSVATKVKREHILIKKYSTEDPVTEVTKGIANAIPVWGNADRCFLFDTLAGQGE</sequence>
<name>A0A9D1KSH1_9FLAO</name>
<evidence type="ECO:0000313" key="1">
    <source>
        <dbReference type="EMBL" id="HIT97761.1"/>
    </source>
</evidence>
<dbReference type="Proteomes" id="UP000824161">
    <property type="component" value="Unassembled WGS sequence"/>
</dbReference>
<dbReference type="EMBL" id="DVLY01000065">
    <property type="protein sequence ID" value="HIT97761.1"/>
    <property type="molecule type" value="Genomic_DNA"/>
</dbReference>
<dbReference type="AlphaFoldDB" id="A0A9D1KSH1"/>
<comment type="caution">
    <text evidence="1">The sequence shown here is derived from an EMBL/GenBank/DDBJ whole genome shotgun (WGS) entry which is preliminary data.</text>
</comment>